<feature type="domain" description="HTH marR-type" evidence="1">
    <location>
        <begin position="22"/>
        <end position="154"/>
    </location>
</feature>
<gene>
    <name evidence="2" type="ORF">ACFOKA_16915</name>
</gene>
<dbReference type="InterPro" id="IPR036390">
    <property type="entry name" value="WH_DNA-bd_sf"/>
</dbReference>
<dbReference type="SMART" id="SM00347">
    <property type="entry name" value="HTH_MARR"/>
    <property type="match status" value="1"/>
</dbReference>
<dbReference type="InterPro" id="IPR011991">
    <property type="entry name" value="ArsR-like_HTH"/>
</dbReference>
<dbReference type="PANTHER" id="PTHR33164:SF89">
    <property type="entry name" value="MARR FAMILY REGULATORY PROTEIN"/>
    <property type="match status" value="1"/>
</dbReference>
<dbReference type="InterPro" id="IPR036388">
    <property type="entry name" value="WH-like_DNA-bd_sf"/>
</dbReference>
<evidence type="ECO:0000313" key="2">
    <source>
        <dbReference type="EMBL" id="MFC3053584.1"/>
    </source>
</evidence>
<dbReference type="InterPro" id="IPR000835">
    <property type="entry name" value="HTH_MarR-typ"/>
</dbReference>
<protein>
    <submittedName>
        <fullName evidence="2">MarR family winged helix-turn-helix transcriptional regulator</fullName>
    </submittedName>
</protein>
<dbReference type="CDD" id="cd00090">
    <property type="entry name" value="HTH_ARSR"/>
    <property type="match status" value="1"/>
</dbReference>
<keyword evidence="3" id="KW-1185">Reference proteome</keyword>
<dbReference type="InterPro" id="IPR039422">
    <property type="entry name" value="MarR/SlyA-like"/>
</dbReference>
<dbReference type="Proteomes" id="UP001595444">
    <property type="component" value="Unassembled WGS sequence"/>
</dbReference>
<dbReference type="PANTHER" id="PTHR33164">
    <property type="entry name" value="TRANSCRIPTIONAL REGULATOR, MARR FAMILY"/>
    <property type="match status" value="1"/>
</dbReference>
<dbReference type="Gene3D" id="1.10.10.10">
    <property type="entry name" value="Winged helix-like DNA-binding domain superfamily/Winged helix DNA-binding domain"/>
    <property type="match status" value="1"/>
</dbReference>
<sequence>MPVFDCKPNTAFNYTVIYMTDYDDILISLRRIIRAVDLQSKKLAKTSGLTAPQLVVLQTLHKKGKIKLSVIAKTVSLSQATITSILDRLEKANLVKRERSLTDKRSIYASLTETGIQRLKDAPELMQAGFLREYRKLPDWERTMLISSLQRIATMMDAEGLDASPILDTGDLSKQ</sequence>
<dbReference type="PROSITE" id="PS50995">
    <property type="entry name" value="HTH_MARR_2"/>
    <property type="match status" value="1"/>
</dbReference>
<organism evidence="2 3">
    <name type="scientific">Kordiimonas pumila</name>
    <dbReference type="NCBI Taxonomy" id="2161677"/>
    <lineage>
        <taxon>Bacteria</taxon>
        <taxon>Pseudomonadati</taxon>
        <taxon>Pseudomonadota</taxon>
        <taxon>Alphaproteobacteria</taxon>
        <taxon>Kordiimonadales</taxon>
        <taxon>Kordiimonadaceae</taxon>
        <taxon>Kordiimonas</taxon>
    </lineage>
</organism>
<name>A0ABV7D8P8_9PROT</name>
<evidence type="ECO:0000313" key="3">
    <source>
        <dbReference type="Proteomes" id="UP001595444"/>
    </source>
</evidence>
<proteinExistence type="predicted"/>
<dbReference type="PRINTS" id="PR00598">
    <property type="entry name" value="HTHMARR"/>
</dbReference>
<dbReference type="SUPFAM" id="SSF46785">
    <property type="entry name" value="Winged helix' DNA-binding domain"/>
    <property type="match status" value="1"/>
</dbReference>
<accession>A0ABV7D8P8</accession>
<dbReference type="EMBL" id="JBHRSL010000027">
    <property type="protein sequence ID" value="MFC3053584.1"/>
    <property type="molecule type" value="Genomic_DNA"/>
</dbReference>
<comment type="caution">
    <text evidence="2">The sequence shown here is derived from an EMBL/GenBank/DDBJ whole genome shotgun (WGS) entry which is preliminary data.</text>
</comment>
<evidence type="ECO:0000259" key="1">
    <source>
        <dbReference type="PROSITE" id="PS50995"/>
    </source>
</evidence>
<reference evidence="3" key="1">
    <citation type="journal article" date="2019" name="Int. J. Syst. Evol. Microbiol.">
        <title>The Global Catalogue of Microorganisms (GCM) 10K type strain sequencing project: providing services to taxonomists for standard genome sequencing and annotation.</title>
        <authorList>
            <consortium name="The Broad Institute Genomics Platform"/>
            <consortium name="The Broad Institute Genome Sequencing Center for Infectious Disease"/>
            <person name="Wu L."/>
            <person name="Ma J."/>
        </authorList>
    </citation>
    <scope>NUCLEOTIDE SEQUENCE [LARGE SCALE GENOMIC DNA]</scope>
    <source>
        <strain evidence="3">KCTC 62164</strain>
    </source>
</reference>
<dbReference type="RefSeq" id="WP_380083496.1">
    <property type="nucleotide sequence ID" value="NZ_JBHRSL010000027.1"/>
</dbReference>
<dbReference type="Pfam" id="PF01047">
    <property type="entry name" value="MarR"/>
    <property type="match status" value="1"/>
</dbReference>